<dbReference type="EMBL" id="JACHJF010000020">
    <property type="protein sequence ID" value="MBB5121679.1"/>
    <property type="molecule type" value="Genomic_DNA"/>
</dbReference>
<dbReference type="AlphaFoldDB" id="A0A2N8P0E7"/>
<reference evidence="3" key="2">
    <citation type="submission" date="2015-07" db="EMBL/GenBank/DDBJ databases">
        <authorList>
            <person name="Noorani M."/>
        </authorList>
    </citation>
    <scope>NUCLEOTIDE SEQUENCE [LARGE SCALE GENOMIC DNA]</scope>
    <source>
        <strain evidence="3">ATCC 27428</strain>
    </source>
</reference>
<evidence type="ECO:0000259" key="1">
    <source>
        <dbReference type="Pfam" id="PF01266"/>
    </source>
</evidence>
<dbReference type="GO" id="GO:0005737">
    <property type="term" value="C:cytoplasm"/>
    <property type="evidence" value="ECO:0007669"/>
    <property type="project" value="TreeGrafter"/>
</dbReference>
<dbReference type="SUPFAM" id="SSF51905">
    <property type="entry name" value="FAD/NAD(P)-binding domain"/>
    <property type="match status" value="1"/>
</dbReference>
<dbReference type="Gene3D" id="3.30.9.10">
    <property type="entry name" value="D-Amino Acid Oxidase, subunit A, domain 2"/>
    <property type="match status" value="1"/>
</dbReference>
<evidence type="ECO:0000313" key="5">
    <source>
        <dbReference type="Proteomes" id="UP000528608"/>
    </source>
</evidence>
<keyword evidence="4" id="KW-1185">Reference proteome</keyword>
<reference evidence="4" key="1">
    <citation type="submission" date="2015-07" db="EMBL/GenBank/DDBJ databases">
        <authorList>
            <person name="Graham D.E."/>
            <person name="Giannone R.J."/>
            <person name="Gulvik C.A."/>
            <person name="Hettich R.L."/>
            <person name="Klingeman D.M."/>
            <person name="Mahan K.M."/>
            <person name="Parry R.J."/>
            <person name="Spain J.C."/>
        </authorList>
    </citation>
    <scope>NUCLEOTIDE SEQUENCE [LARGE SCALE GENOMIC DNA]</scope>
    <source>
        <strain evidence="4">ATCC 27428</strain>
    </source>
</reference>
<reference evidence="2 5" key="3">
    <citation type="submission" date="2020-08" db="EMBL/GenBank/DDBJ databases">
        <title>Genomic Encyclopedia of Type Strains, Phase III (KMG-III): the genomes of soil and plant-associated and newly described type strains.</title>
        <authorList>
            <person name="Whitman W."/>
        </authorList>
    </citation>
    <scope>NUCLEOTIDE SEQUENCE [LARGE SCALE GENOMIC DNA]</scope>
    <source>
        <strain evidence="2 5">CECT 3259</strain>
    </source>
</reference>
<evidence type="ECO:0000313" key="3">
    <source>
        <dbReference type="EMBL" id="PNE34492.1"/>
    </source>
</evidence>
<organism evidence="3 4">
    <name type="scientific">Streptomyces eurocidicus</name>
    <name type="common">Streptoverticillium eurocidicus</name>
    <dbReference type="NCBI Taxonomy" id="66423"/>
    <lineage>
        <taxon>Bacteria</taxon>
        <taxon>Bacillati</taxon>
        <taxon>Actinomycetota</taxon>
        <taxon>Actinomycetes</taxon>
        <taxon>Kitasatosporales</taxon>
        <taxon>Streptomycetaceae</taxon>
        <taxon>Streptomyces</taxon>
    </lineage>
</organism>
<dbReference type="Pfam" id="PF01266">
    <property type="entry name" value="DAO"/>
    <property type="match status" value="1"/>
</dbReference>
<dbReference type="PANTHER" id="PTHR13847">
    <property type="entry name" value="SARCOSINE DEHYDROGENASE-RELATED"/>
    <property type="match status" value="1"/>
</dbReference>
<protein>
    <submittedName>
        <fullName evidence="2">FAD dependent oxidoreductase TIGR03364</fullName>
    </submittedName>
    <submittedName>
        <fullName evidence="3">FAD-dependent oxidoreductase</fullName>
    </submittedName>
</protein>
<dbReference type="OrthoDB" id="9799943at2"/>
<dbReference type="InterPro" id="IPR006076">
    <property type="entry name" value="FAD-dep_OxRdtase"/>
</dbReference>
<comment type="caution">
    <text evidence="3">The sequence shown here is derived from an EMBL/GenBank/DDBJ whole genome shotgun (WGS) entry which is preliminary data.</text>
</comment>
<dbReference type="EMBL" id="LGUI01000002">
    <property type="protein sequence ID" value="PNE34492.1"/>
    <property type="molecule type" value="Genomic_DNA"/>
</dbReference>
<dbReference type="Gene3D" id="3.50.50.60">
    <property type="entry name" value="FAD/NAD(P)-binding domain"/>
    <property type="match status" value="1"/>
</dbReference>
<proteinExistence type="predicted"/>
<dbReference type="RefSeq" id="WP_102917562.1">
    <property type="nucleotide sequence ID" value="NZ_JACHJF010000020.1"/>
</dbReference>
<dbReference type="InterPro" id="IPR036188">
    <property type="entry name" value="FAD/NAD-bd_sf"/>
</dbReference>
<accession>A0A2N8P0E7</accession>
<name>A0A2N8P0E7_STREU</name>
<evidence type="ECO:0000313" key="2">
    <source>
        <dbReference type="EMBL" id="MBB5121679.1"/>
    </source>
</evidence>
<dbReference type="Proteomes" id="UP000235945">
    <property type="component" value="Unassembled WGS sequence"/>
</dbReference>
<dbReference type="Proteomes" id="UP000528608">
    <property type="component" value="Unassembled WGS sequence"/>
</dbReference>
<sequence>MRVIVVGAGVLGTMHAWQAVQRGHEVVHIEREREARGASVRNFGLIWVSGRAAGEELGTALRARTLWEEIAAAVPGLGFRANGSLTTVTTEAELAVARAALAAPDAAARGFRLLTPAEVRKANPALRGELLGALACDRDAAVEPRTAQRALKDALHRSGRYTFLGGREVREVVGDRAVRDDHGDVHGGDAVVLCTGAWLGGLVRELAPALPVRRVRLQMMQTAPLDGQLTTSVADADSFRYYPAYRGTALDAMAAGQAQPPIAAEHKMQLLMVQRADGGLTIGDTHEYAEPFAFDVDEDPYRHLTTVAEALLGRPLPQIRRRWAGVYAQCLDTTRVVHRERLRADVWLVTGPGGRGMTCSPAIAETTADELGW</sequence>
<evidence type="ECO:0000313" key="4">
    <source>
        <dbReference type="Proteomes" id="UP000235945"/>
    </source>
</evidence>
<gene>
    <name evidence="3" type="ORF">AF335_07915</name>
    <name evidence="2" type="ORF">FHS36_005148</name>
</gene>
<dbReference type="InterPro" id="IPR017741">
    <property type="entry name" value="FAD-dependent_OxRdtase_HpnW"/>
</dbReference>
<feature type="domain" description="FAD dependent oxidoreductase" evidence="1">
    <location>
        <begin position="2"/>
        <end position="369"/>
    </location>
</feature>
<dbReference type="NCBIfam" id="TIGR03364">
    <property type="entry name" value="HpnW_proposed"/>
    <property type="match status" value="1"/>
</dbReference>